<accession>A0A395JM14</accession>
<dbReference type="InterPro" id="IPR029058">
    <property type="entry name" value="AB_hydrolase_fold"/>
</dbReference>
<dbReference type="RefSeq" id="WP_113952313.1">
    <property type="nucleotide sequence ID" value="NZ_QNRT01000001.1"/>
</dbReference>
<dbReference type="PRINTS" id="PR00412">
    <property type="entry name" value="EPOXHYDRLASE"/>
</dbReference>
<evidence type="ECO:0000256" key="2">
    <source>
        <dbReference type="ARBA" id="ARBA00022801"/>
    </source>
</evidence>
<evidence type="ECO:0000313" key="5">
    <source>
        <dbReference type="Proteomes" id="UP000253083"/>
    </source>
</evidence>
<dbReference type="InterPro" id="IPR000073">
    <property type="entry name" value="AB_hydrolase_1"/>
</dbReference>
<evidence type="ECO:0000256" key="1">
    <source>
        <dbReference type="ARBA" id="ARBA00008645"/>
    </source>
</evidence>
<dbReference type="Pfam" id="PF00561">
    <property type="entry name" value="Abhydrolase_1"/>
    <property type="match status" value="1"/>
</dbReference>
<dbReference type="Proteomes" id="UP000253083">
    <property type="component" value="Unassembled WGS sequence"/>
</dbReference>
<sequence length="294" mass="33285">MTLPNSECKTTQLDIRGLNYHVQEWGDSSNPTLILIHGWMDCGATFNHVAEKLVDEYHIIAPDLRGFGNSDHASGYWFADYFADLDELLNHYTPDRPARLIGHSMGGNIVMMYAGIRPERVASVLSLEALGMAPTESHEAPGKYRQWMTQILSGESVKIYPNIEALKRSIRAGNPSLPEPIVDELAVHWGTPVGEDGAYRLKHDHKHRYANPVRYNFDDTLAVWREITARVGIVMAEQSSLYRKFNQLGRIKQSMEVLKVSASDYFLVEDAAHMLHLEQPESTAECVRRFFAAR</sequence>
<dbReference type="PANTHER" id="PTHR43798:SF14">
    <property type="entry name" value="SERINE HYDROLASE-LIKE PROTEIN DDB_G0286239"/>
    <property type="match status" value="1"/>
</dbReference>
<protein>
    <submittedName>
        <fullName evidence="4">Pimeloyl-ACP methyl ester carboxylesterase</fullName>
    </submittedName>
</protein>
<dbReference type="SUPFAM" id="SSF53474">
    <property type="entry name" value="alpha/beta-Hydrolases"/>
    <property type="match status" value="1"/>
</dbReference>
<evidence type="ECO:0000313" key="4">
    <source>
        <dbReference type="EMBL" id="RBP52684.1"/>
    </source>
</evidence>
<gene>
    <name evidence="4" type="ORF">DFR28_10166</name>
</gene>
<dbReference type="EMBL" id="QNRT01000001">
    <property type="protein sequence ID" value="RBP52684.1"/>
    <property type="molecule type" value="Genomic_DNA"/>
</dbReference>
<comment type="similarity">
    <text evidence="1">Belongs to the AB hydrolase superfamily.</text>
</comment>
<dbReference type="PRINTS" id="PR00111">
    <property type="entry name" value="ABHYDROLASE"/>
</dbReference>
<dbReference type="PANTHER" id="PTHR43798">
    <property type="entry name" value="MONOACYLGLYCEROL LIPASE"/>
    <property type="match status" value="1"/>
</dbReference>
<keyword evidence="2" id="KW-0378">Hydrolase</keyword>
<name>A0A395JM14_9GAMM</name>
<dbReference type="GO" id="GO:0016787">
    <property type="term" value="F:hydrolase activity"/>
    <property type="evidence" value="ECO:0007669"/>
    <property type="project" value="UniProtKB-KW"/>
</dbReference>
<keyword evidence="5" id="KW-1185">Reference proteome</keyword>
<comment type="caution">
    <text evidence="4">The sequence shown here is derived from an EMBL/GenBank/DDBJ whole genome shotgun (WGS) entry which is preliminary data.</text>
</comment>
<reference evidence="4 5" key="1">
    <citation type="submission" date="2018-06" db="EMBL/GenBank/DDBJ databases">
        <title>Genomic Encyclopedia of Type Strains, Phase IV (KMG-IV): sequencing the most valuable type-strain genomes for metagenomic binning, comparative biology and taxonomic classification.</title>
        <authorList>
            <person name="Goeker M."/>
        </authorList>
    </citation>
    <scope>NUCLEOTIDE SEQUENCE [LARGE SCALE GENOMIC DNA]</scope>
    <source>
        <strain evidence="4 5">DSM 24032</strain>
    </source>
</reference>
<evidence type="ECO:0000259" key="3">
    <source>
        <dbReference type="Pfam" id="PF00561"/>
    </source>
</evidence>
<dbReference type="InParanoid" id="A0A395JM14"/>
<feature type="domain" description="AB hydrolase-1" evidence="3">
    <location>
        <begin position="31"/>
        <end position="139"/>
    </location>
</feature>
<proteinExistence type="inferred from homology"/>
<dbReference type="InterPro" id="IPR000639">
    <property type="entry name" value="Epox_hydrolase-like"/>
</dbReference>
<dbReference type="GO" id="GO:0016020">
    <property type="term" value="C:membrane"/>
    <property type="evidence" value="ECO:0007669"/>
    <property type="project" value="TreeGrafter"/>
</dbReference>
<dbReference type="AlphaFoldDB" id="A0A395JM14"/>
<dbReference type="InterPro" id="IPR050266">
    <property type="entry name" value="AB_hydrolase_sf"/>
</dbReference>
<dbReference type="OrthoDB" id="5380819at2"/>
<organism evidence="4 5">
    <name type="scientific">Arenicella xantha</name>
    <dbReference type="NCBI Taxonomy" id="644221"/>
    <lineage>
        <taxon>Bacteria</taxon>
        <taxon>Pseudomonadati</taxon>
        <taxon>Pseudomonadota</taxon>
        <taxon>Gammaproteobacteria</taxon>
        <taxon>Arenicellales</taxon>
        <taxon>Arenicellaceae</taxon>
        <taxon>Arenicella</taxon>
    </lineage>
</organism>
<dbReference type="Gene3D" id="3.40.50.1820">
    <property type="entry name" value="alpha/beta hydrolase"/>
    <property type="match status" value="1"/>
</dbReference>